<dbReference type="Gene3D" id="1.25.40.10">
    <property type="entry name" value="Tetratricopeptide repeat domain"/>
    <property type="match status" value="1"/>
</dbReference>
<comment type="caution">
    <text evidence="3">The sequence shown here is derived from an EMBL/GenBank/DDBJ whole genome shotgun (WGS) entry which is preliminary data.</text>
</comment>
<dbReference type="OrthoDB" id="9991317at2759"/>
<protein>
    <submittedName>
        <fullName evidence="3">Uncharacterized protein</fullName>
    </submittedName>
</protein>
<evidence type="ECO:0000256" key="1">
    <source>
        <dbReference type="PROSITE-ProRule" id="PRU00339"/>
    </source>
</evidence>
<dbReference type="Proteomes" id="UP000243217">
    <property type="component" value="Unassembled WGS sequence"/>
</dbReference>
<sequence length="404" mass="45570">MSVVPTLYRALLRVAKGFYLNEQAGRSIYAGVRSGGLIPYAGVQTDWKNEQSFRMHLDALGPRDVQKMEWKDVVAATRLKFTAESRLNRNERIDRGFLALKNLGNHNALVRTCLENGAFDPKYRPPGLLYRVGDVVDVQGLGKGVICSWYFPKLKYAKERKLKVKYMVLLHTDKTAPEDRWKLYRVHQERIHLAEIPAPISNPSLIFYFDGFEDGRHVPSAALAQRFPEDVKPTPASILPTIMQLQNADEEELTKYLTSPDKTIVNFTKVALEAIWSNEAGENAKQELESALDQLESSEAAAEGISAIEKLVQAHPDWAHALEKLAMAHLAEENFKDAHRLFQRVLDLKPNHFRALSGLATCAVRLRDWNLAHDTASKLIRISPESAIALKVLAKVDEALYHLL</sequence>
<evidence type="ECO:0000313" key="3">
    <source>
        <dbReference type="EMBL" id="OQR93187.1"/>
    </source>
</evidence>
<reference evidence="3 4" key="1">
    <citation type="journal article" date="2014" name="Genome Biol. Evol.">
        <title>The secreted proteins of Achlya hypogyna and Thraustotheca clavata identify the ancestral oomycete secretome and reveal gene acquisitions by horizontal gene transfer.</title>
        <authorList>
            <person name="Misner I."/>
            <person name="Blouin N."/>
            <person name="Leonard G."/>
            <person name="Richards T.A."/>
            <person name="Lane C.E."/>
        </authorList>
    </citation>
    <scope>NUCLEOTIDE SEQUENCE [LARGE SCALE GENOMIC DNA]</scope>
    <source>
        <strain evidence="3 4">ATCC 34112</strain>
    </source>
</reference>
<proteinExistence type="predicted"/>
<dbReference type="AlphaFoldDB" id="A0A1V9Z5J9"/>
<feature type="coiled-coil region" evidence="2">
    <location>
        <begin position="278"/>
        <end position="305"/>
    </location>
</feature>
<dbReference type="InterPro" id="IPR011990">
    <property type="entry name" value="TPR-like_helical_dom_sf"/>
</dbReference>
<dbReference type="PROSITE" id="PS50005">
    <property type="entry name" value="TPR"/>
    <property type="match status" value="1"/>
</dbReference>
<dbReference type="EMBL" id="JNBS01002272">
    <property type="protein sequence ID" value="OQR93187.1"/>
    <property type="molecule type" value="Genomic_DNA"/>
</dbReference>
<keyword evidence="1" id="KW-0802">TPR repeat</keyword>
<dbReference type="Pfam" id="PF14559">
    <property type="entry name" value="TPR_19"/>
    <property type="match status" value="1"/>
</dbReference>
<dbReference type="SMART" id="SM00028">
    <property type="entry name" value="TPR"/>
    <property type="match status" value="2"/>
</dbReference>
<keyword evidence="2" id="KW-0175">Coiled coil</keyword>
<gene>
    <name evidence="3" type="ORF">THRCLA_08520</name>
</gene>
<dbReference type="SUPFAM" id="SSF48452">
    <property type="entry name" value="TPR-like"/>
    <property type="match status" value="1"/>
</dbReference>
<accession>A0A1V9Z5J9</accession>
<organism evidence="3 4">
    <name type="scientific">Thraustotheca clavata</name>
    <dbReference type="NCBI Taxonomy" id="74557"/>
    <lineage>
        <taxon>Eukaryota</taxon>
        <taxon>Sar</taxon>
        <taxon>Stramenopiles</taxon>
        <taxon>Oomycota</taxon>
        <taxon>Saprolegniomycetes</taxon>
        <taxon>Saprolegniales</taxon>
        <taxon>Achlyaceae</taxon>
        <taxon>Thraustotheca</taxon>
    </lineage>
</organism>
<keyword evidence="4" id="KW-1185">Reference proteome</keyword>
<feature type="repeat" description="TPR" evidence="1">
    <location>
        <begin position="319"/>
        <end position="352"/>
    </location>
</feature>
<dbReference type="InterPro" id="IPR019734">
    <property type="entry name" value="TPR_rpt"/>
</dbReference>
<evidence type="ECO:0000313" key="4">
    <source>
        <dbReference type="Proteomes" id="UP000243217"/>
    </source>
</evidence>
<name>A0A1V9Z5J9_9STRA</name>
<evidence type="ECO:0000256" key="2">
    <source>
        <dbReference type="SAM" id="Coils"/>
    </source>
</evidence>